<evidence type="ECO:0000256" key="1">
    <source>
        <dbReference type="ARBA" id="ARBA00008542"/>
    </source>
</evidence>
<dbReference type="InterPro" id="IPR002818">
    <property type="entry name" value="DJ-1/PfpI"/>
</dbReference>
<comment type="similarity">
    <text evidence="1">Belongs to the peptidase C56 family.</text>
</comment>
<dbReference type="AlphaFoldDB" id="A0A3R9KGY0"/>
<proteinExistence type="inferred from homology"/>
<reference evidence="3 4" key="1">
    <citation type="submission" date="2018-12" db="EMBL/GenBank/DDBJ databases">
        <title>Amycolatopsis eburnea sp. nov. actinomycete associate with arbuscular mycorrhiza fungal spore.</title>
        <authorList>
            <person name="Lumyong S."/>
            <person name="Chaiya L."/>
        </authorList>
    </citation>
    <scope>NUCLEOTIDE SEQUENCE [LARGE SCALE GENOMIC DNA]</scope>
    <source>
        <strain evidence="3 4">GLM-1</strain>
    </source>
</reference>
<evidence type="ECO:0000313" key="3">
    <source>
        <dbReference type="EMBL" id="RSD11865.1"/>
    </source>
</evidence>
<dbReference type="PANTHER" id="PTHR42733:SF2">
    <property type="entry name" value="DJ-1_THIJ_PFPI FAMILY PROTEIN"/>
    <property type="match status" value="1"/>
</dbReference>
<dbReference type="Gene3D" id="3.40.50.880">
    <property type="match status" value="1"/>
</dbReference>
<dbReference type="SUPFAM" id="SSF52317">
    <property type="entry name" value="Class I glutamine amidotransferase-like"/>
    <property type="match status" value="1"/>
</dbReference>
<evidence type="ECO:0000313" key="4">
    <source>
        <dbReference type="Proteomes" id="UP000267081"/>
    </source>
</evidence>
<dbReference type="PANTHER" id="PTHR42733">
    <property type="entry name" value="DJ-1 PROTEIN"/>
    <property type="match status" value="1"/>
</dbReference>
<dbReference type="RefSeq" id="WP_125314090.1">
    <property type="nucleotide sequence ID" value="NZ_RSEC01000059.1"/>
</dbReference>
<organism evidence="3 4">
    <name type="scientific">Amycolatopsis eburnea</name>
    <dbReference type="NCBI Taxonomy" id="2267691"/>
    <lineage>
        <taxon>Bacteria</taxon>
        <taxon>Bacillati</taxon>
        <taxon>Actinomycetota</taxon>
        <taxon>Actinomycetes</taxon>
        <taxon>Pseudonocardiales</taxon>
        <taxon>Pseudonocardiaceae</taxon>
        <taxon>Amycolatopsis</taxon>
    </lineage>
</organism>
<dbReference type="CDD" id="cd03169">
    <property type="entry name" value="GATase1_PfpI_1"/>
    <property type="match status" value="1"/>
</dbReference>
<evidence type="ECO:0000259" key="2">
    <source>
        <dbReference type="Pfam" id="PF01965"/>
    </source>
</evidence>
<feature type="domain" description="DJ-1/PfpI" evidence="2">
    <location>
        <begin position="3"/>
        <end position="177"/>
    </location>
</feature>
<dbReference type="OrthoDB" id="9792284at2"/>
<comment type="caution">
    <text evidence="3">The sequence shown here is derived from an EMBL/GenBank/DDBJ whole genome shotgun (WGS) entry which is preliminary data.</text>
</comment>
<name>A0A3R9KGY0_9PSEU</name>
<dbReference type="InterPro" id="IPR029062">
    <property type="entry name" value="Class_I_gatase-like"/>
</dbReference>
<keyword evidence="4" id="KW-1185">Reference proteome</keyword>
<sequence>MARVLVLTGDAAEELDSMYPIFRLREGGHEAVVAAPTTRPVRLVVHDFEPGWDAYTEKPGHLLPVDLAFADVDPAEFDALVIPGGRAPEYLRADPEVARIVPPFFARELPVGTICHGAQVPAALGLLRGRTTAAFPPLKPDVEQAGATFADAPDVVDGAMVSCRGWPDLPEWSRAFLRVLEKASQGS</sequence>
<dbReference type="Proteomes" id="UP000267081">
    <property type="component" value="Unassembled WGS sequence"/>
</dbReference>
<dbReference type="PROSITE" id="PS51276">
    <property type="entry name" value="PEPTIDASE_C56_PFPI"/>
    <property type="match status" value="1"/>
</dbReference>
<accession>A0A3R9KGY0</accession>
<dbReference type="InterPro" id="IPR006286">
    <property type="entry name" value="C56_PfpI-like"/>
</dbReference>
<gene>
    <name evidence="3" type="ORF">EIY87_34525</name>
</gene>
<dbReference type="Pfam" id="PF01965">
    <property type="entry name" value="DJ-1_PfpI"/>
    <property type="match status" value="1"/>
</dbReference>
<dbReference type="EMBL" id="RSEC01000059">
    <property type="protein sequence ID" value="RSD11865.1"/>
    <property type="molecule type" value="Genomic_DNA"/>
</dbReference>
<protein>
    <submittedName>
        <fullName evidence="3">DJ-1/PfpI family protein</fullName>
    </submittedName>
</protein>